<proteinExistence type="predicted"/>
<evidence type="ECO:0008006" key="3">
    <source>
        <dbReference type="Google" id="ProtNLM"/>
    </source>
</evidence>
<name>M8BKR2_AEGTA</name>
<sequence>MDKATPPPPQRLPEAALRLGVSLVGSGPHFEAMGNKIVIMGVSRTVDINTKRNDDDDFDDDDGHSDDNDHDDDKMITLVYNTKTAKLDIGRPTLERQACLYSATSAGDKLYMLVSDEPPLYLAEESVMPNLLRYESALSNLKGQMNEWAWKKSPTPLPLAAGAGGQTVNSHAVHPDGRTIFASVSSSLASPSFTFSFDTSKGGEPTRHHNWCLPFHGCAYYDGDLDAWVGIRKVVGRRRDDHYLCSCDVPDLGNDPATPLSEPAWRMCEEELTFLHGAITSPTLIHTGRGRFCLVEVMLAPSGSHCTCLQDGGEHLLRLTMFRAKHAKDGKLVVAPCRPGRSYLVPNYCYDRLGPPPAFWM</sequence>
<dbReference type="PANTHER" id="PTHR33085:SF142">
    <property type="entry name" value="DUF1618 DOMAIN-CONTAINING PROTEIN"/>
    <property type="match status" value="1"/>
</dbReference>
<organism evidence="2">
    <name type="scientific">Aegilops tauschii</name>
    <name type="common">Tausch's goatgrass</name>
    <name type="synonym">Aegilops squarrosa</name>
    <dbReference type="NCBI Taxonomy" id="37682"/>
    <lineage>
        <taxon>Eukaryota</taxon>
        <taxon>Viridiplantae</taxon>
        <taxon>Streptophyta</taxon>
        <taxon>Embryophyta</taxon>
        <taxon>Tracheophyta</taxon>
        <taxon>Spermatophyta</taxon>
        <taxon>Magnoliopsida</taxon>
        <taxon>Liliopsida</taxon>
        <taxon>Poales</taxon>
        <taxon>Poaceae</taxon>
        <taxon>BOP clade</taxon>
        <taxon>Pooideae</taxon>
        <taxon>Triticodae</taxon>
        <taxon>Triticeae</taxon>
        <taxon>Triticinae</taxon>
        <taxon>Aegilops</taxon>
    </lineage>
</organism>
<dbReference type="AlphaFoldDB" id="M8BKR2"/>
<protein>
    <recommendedName>
        <fullName evidence="3">DUF1618 domain-containing protein</fullName>
    </recommendedName>
</protein>
<accession>M8BKR2</accession>
<dbReference type="EnsemblPlants" id="EMT22383">
    <property type="protein sequence ID" value="EMT22383"/>
    <property type="gene ID" value="F775_04554"/>
</dbReference>
<dbReference type="PANTHER" id="PTHR33085">
    <property type="entry name" value="OS12G0113100 PROTEIN-RELATED"/>
    <property type="match status" value="1"/>
</dbReference>
<reference evidence="2" key="1">
    <citation type="submission" date="2015-06" db="UniProtKB">
        <authorList>
            <consortium name="EnsemblPlants"/>
        </authorList>
    </citation>
    <scope>IDENTIFICATION</scope>
</reference>
<evidence type="ECO:0000313" key="2">
    <source>
        <dbReference type="EnsemblPlants" id="EMT22383"/>
    </source>
</evidence>
<feature type="region of interest" description="Disordered" evidence="1">
    <location>
        <begin position="49"/>
        <end position="72"/>
    </location>
</feature>
<dbReference type="InterPro" id="IPR012871">
    <property type="entry name" value="DUF1668_ORYSA"/>
</dbReference>
<dbReference type="Pfam" id="PF07893">
    <property type="entry name" value="DUF1668"/>
    <property type="match status" value="1"/>
</dbReference>
<evidence type="ECO:0000256" key="1">
    <source>
        <dbReference type="SAM" id="MobiDB-lite"/>
    </source>
</evidence>
<feature type="compositionally biased region" description="Acidic residues" evidence="1">
    <location>
        <begin position="55"/>
        <end position="64"/>
    </location>
</feature>